<keyword evidence="1" id="KW-0472">Membrane</keyword>
<sequence length="81" mass="9253">MSSISLHLSWFTIMIVLIYIRMDLMGYSISISFAIVCFSLTDFPLQKARLRFRLAAWKSSFIPGRFAGPYLGQDIRASSLQ</sequence>
<reference evidence="2 3" key="1">
    <citation type="submission" date="2014-04" db="EMBL/GenBank/DDBJ databases">
        <authorList>
            <consortium name="DOE Joint Genome Institute"/>
            <person name="Kuo A."/>
            <person name="Tarkka M."/>
            <person name="Buscot F."/>
            <person name="Kohler A."/>
            <person name="Nagy L.G."/>
            <person name="Floudas D."/>
            <person name="Copeland A."/>
            <person name="Barry K.W."/>
            <person name="Cichocki N."/>
            <person name="Veneault-Fourrey C."/>
            <person name="LaButti K."/>
            <person name="Lindquist E.A."/>
            <person name="Lipzen A."/>
            <person name="Lundell T."/>
            <person name="Morin E."/>
            <person name="Murat C."/>
            <person name="Sun H."/>
            <person name="Tunlid A."/>
            <person name="Henrissat B."/>
            <person name="Grigoriev I.V."/>
            <person name="Hibbett D.S."/>
            <person name="Martin F."/>
            <person name="Nordberg H.P."/>
            <person name="Cantor M.N."/>
            <person name="Hua S.X."/>
        </authorList>
    </citation>
    <scope>NUCLEOTIDE SEQUENCE [LARGE SCALE GENOMIC DNA]</scope>
    <source>
        <strain evidence="2 3">F 1598</strain>
    </source>
</reference>
<name>A0A0C3BZ36_PILCF</name>
<organism evidence="2 3">
    <name type="scientific">Piloderma croceum (strain F 1598)</name>
    <dbReference type="NCBI Taxonomy" id="765440"/>
    <lineage>
        <taxon>Eukaryota</taxon>
        <taxon>Fungi</taxon>
        <taxon>Dikarya</taxon>
        <taxon>Basidiomycota</taxon>
        <taxon>Agaricomycotina</taxon>
        <taxon>Agaricomycetes</taxon>
        <taxon>Agaricomycetidae</taxon>
        <taxon>Atheliales</taxon>
        <taxon>Atheliaceae</taxon>
        <taxon>Piloderma</taxon>
    </lineage>
</organism>
<gene>
    <name evidence="2" type="ORF">PILCRDRAFT_99642</name>
</gene>
<dbReference type="AlphaFoldDB" id="A0A0C3BZ36"/>
<dbReference type="EMBL" id="KN832970">
    <property type="protein sequence ID" value="KIM91818.1"/>
    <property type="molecule type" value="Genomic_DNA"/>
</dbReference>
<evidence type="ECO:0000313" key="3">
    <source>
        <dbReference type="Proteomes" id="UP000054166"/>
    </source>
</evidence>
<keyword evidence="1" id="KW-1133">Transmembrane helix</keyword>
<feature type="transmembrane region" description="Helical" evidence="1">
    <location>
        <begin position="27"/>
        <end position="45"/>
    </location>
</feature>
<keyword evidence="3" id="KW-1185">Reference proteome</keyword>
<dbReference type="Proteomes" id="UP000054166">
    <property type="component" value="Unassembled WGS sequence"/>
</dbReference>
<proteinExistence type="predicted"/>
<evidence type="ECO:0000313" key="2">
    <source>
        <dbReference type="EMBL" id="KIM91818.1"/>
    </source>
</evidence>
<protein>
    <submittedName>
        <fullName evidence="2">Uncharacterized protein</fullName>
    </submittedName>
</protein>
<dbReference type="HOGENOM" id="CLU_2574682_0_0_1"/>
<evidence type="ECO:0000256" key="1">
    <source>
        <dbReference type="SAM" id="Phobius"/>
    </source>
</evidence>
<dbReference type="InParanoid" id="A0A0C3BZ36"/>
<accession>A0A0C3BZ36</accession>
<reference evidence="3" key="2">
    <citation type="submission" date="2015-01" db="EMBL/GenBank/DDBJ databases">
        <title>Evolutionary Origins and Diversification of the Mycorrhizal Mutualists.</title>
        <authorList>
            <consortium name="DOE Joint Genome Institute"/>
            <consortium name="Mycorrhizal Genomics Consortium"/>
            <person name="Kohler A."/>
            <person name="Kuo A."/>
            <person name="Nagy L.G."/>
            <person name="Floudas D."/>
            <person name="Copeland A."/>
            <person name="Barry K.W."/>
            <person name="Cichocki N."/>
            <person name="Veneault-Fourrey C."/>
            <person name="LaButti K."/>
            <person name="Lindquist E.A."/>
            <person name="Lipzen A."/>
            <person name="Lundell T."/>
            <person name="Morin E."/>
            <person name="Murat C."/>
            <person name="Riley R."/>
            <person name="Ohm R."/>
            <person name="Sun H."/>
            <person name="Tunlid A."/>
            <person name="Henrissat B."/>
            <person name="Grigoriev I.V."/>
            <person name="Hibbett D.S."/>
            <person name="Martin F."/>
        </authorList>
    </citation>
    <scope>NUCLEOTIDE SEQUENCE [LARGE SCALE GENOMIC DNA]</scope>
    <source>
        <strain evidence="3">F 1598</strain>
    </source>
</reference>
<keyword evidence="1" id="KW-0812">Transmembrane</keyword>